<sequence length="68" mass="7323">MRSTAYVRKCRDQEVMSSCHIVVFAPDPWSSSTGGASFGPETRTKVSPSRVGIRTSSAGTGQSWSISR</sequence>
<protein>
    <submittedName>
        <fullName evidence="2">Uncharacterized protein</fullName>
    </submittedName>
</protein>
<proteinExistence type="predicted"/>
<feature type="compositionally biased region" description="Polar residues" evidence="1">
    <location>
        <begin position="54"/>
        <end position="68"/>
    </location>
</feature>
<feature type="region of interest" description="Disordered" evidence="1">
    <location>
        <begin position="31"/>
        <end position="68"/>
    </location>
</feature>
<evidence type="ECO:0000313" key="3">
    <source>
        <dbReference type="Proteomes" id="UP001164959"/>
    </source>
</evidence>
<name>A0ABY6PFX9_9ACTN</name>
<dbReference type="Proteomes" id="UP001164959">
    <property type="component" value="Chromosome"/>
</dbReference>
<keyword evidence="3" id="KW-1185">Reference proteome</keyword>
<dbReference type="EMBL" id="CP110636">
    <property type="protein sequence ID" value="UZJ32784.1"/>
    <property type="molecule type" value="Genomic_DNA"/>
</dbReference>
<dbReference type="RefSeq" id="WP_265364004.1">
    <property type="nucleotide sequence ID" value="NZ_CP110636.1"/>
</dbReference>
<organism evidence="2 3">
    <name type="scientific">Streptomyces endophytica</name>
    <dbReference type="NCBI Taxonomy" id="2991496"/>
    <lineage>
        <taxon>Bacteria</taxon>
        <taxon>Bacillati</taxon>
        <taxon>Actinomycetota</taxon>
        <taxon>Actinomycetes</taxon>
        <taxon>Kitasatosporales</taxon>
        <taxon>Streptomycetaceae</taxon>
        <taxon>Streptomyces</taxon>
    </lineage>
</organism>
<reference evidence="2" key="1">
    <citation type="submission" date="2022-11" db="EMBL/GenBank/DDBJ databases">
        <title>Identification and genomic analyses of a novel endophytic actinobacterium Streptomyces endophytica sp. nov. with potential for biocontrol of Yam anthracnose.</title>
        <authorList>
            <person name="Huang X."/>
        </authorList>
    </citation>
    <scope>NUCLEOTIDE SEQUENCE</scope>
    <source>
        <strain evidence="2">HNM0140</strain>
    </source>
</reference>
<evidence type="ECO:0000256" key="1">
    <source>
        <dbReference type="SAM" id="MobiDB-lite"/>
    </source>
</evidence>
<accession>A0ABY6PFX9</accession>
<gene>
    <name evidence="2" type="ORF">OJ254_24015</name>
</gene>
<evidence type="ECO:0000313" key="2">
    <source>
        <dbReference type="EMBL" id="UZJ32784.1"/>
    </source>
</evidence>